<evidence type="ECO:0000313" key="4">
    <source>
        <dbReference type="Proteomes" id="UP001652625"/>
    </source>
</evidence>
<name>A0ABM4B4C9_HYDVU</name>
<dbReference type="Gene3D" id="1.25.40.20">
    <property type="entry name" value="Ankyrin repeat-containing domain"/>
    <property type="match status" value="1"/>
</dbReference>
<keyword evidence="2 3" id="KW-0040">ANK repeat</keyword>
<reference evidence="5" key="2">
    <citation type="submission" date="2025-08" db="UniProtKB">
        <authorList>
            <consortium name="RefSeq"/>
        </authorList>
    </citation>
    <scope>IDENTIFICATION</scope>
</reference>
<evidence type="ECO:0000256" key="1">
    <source>
        <dbReference type="ARBA" id="ARBA00022737"/>
    </source>
</evidence>
<feature type="repeat" description="ANK" evidence="3">
    <location>
        <begin position="5"/>
        <end position="37"/>
    </location>
</feature>
<evidence type="ECO:0000256" key="2">
    <source>
        <dbReference type="ARBA" id="ARBA00023043"/>
    </source>
</evidence>
<gene>
    <name evidence="5" type="primary">LOC105848409</name>
</gene>
<dbReference type="PANTHER" id="PTHR24201">
    <property type="entry name" value="ANK_REP_REGION DOMAIN-CONTAINING PROTEIN"/>
    <property type="match status" value="1"/>
</dbReference>
<reference evidence="4" key="1">
    <citation type="submission" date="2025-05" db="UniProtKB">
        <authorList>
            <consortium name="RefSeq"/>
        </authorList>
    </citation>
    <scope>NUCLEOTIDE SEQUENCE [LARGE SCALE GENOMIC DNA]</scope>
</reference>
<dbReference type="PANTHER" id="PTHR24201:SF2">
    <property type="entry name" value="ANKYRIN REPEAT DOMAIN-CONTAINING PROTEIN 42"/>
    <property type="match status" value="1"/>
</dbReference>
<feature type="repeat" description="ANK" evidence="3">
    <location>
        <begin position="38"/>
        <end position="70"/>
    </location>
</feature>
<accession>A0ABM4B4C9</accession>
<evidence type="ECO:0000313" key="5">
    <source>
        <dbReference type="RefSeq" id="XP_065643672.1"/>
    </source>
</evidence>
<dbReference type="PROSITE" id="PS50088">
    <property type="entry name" value="ANK_REPEAT"/>
    <property type="match status" value="2"/>
</dbReference>
<dbReference type="SMART" id="SM00248">
    <property type="entry name" value="ANK"/>
    <property type="match status" value="4"/>
</dbReference>
<dbReference type="SUPFAM" id="SSF48403">
    <property type="entry name" value="Ankyrin repeat"/>
    <property type="match status" value="1"/>
</dbReference>
<dbReference type="Proteomes" id="UP001652625">
    <property type="component" value="Chromosome 01"/>
</dbReference>
<evidence type="ECO:0000256" key="3">
    <source>
        <dbReference type="PROSITE-ProRule" id="PRU00023"/>
    </source>
</evidence>
<sequence length="277" mass="31359">MKDSRNKTVGHLACSHGHSTILEIYLKQGQDTEHQDYLGWTAAHTSVYHGTLDCLNILIKHDCDIEAIDNDGNSLIHLCCIEGQVDCLKVLCNCAKSIGILTLLTLLQNPNDKGQTPKMVAVQNLNDSCVELIMDTIKSVSEQFGNKVDSNVDKENVQLNFSNDESLIEEKKCETEDKVQNCEKLTKESGASDIQVKKEAAPYINLSKKMLLATLEEKDRVIRRLSDYLEFERIRREKLEAQMDENRIYIRNLLKLTTKNQETNRTLNGFAKVKGNT</sequence>
<proteinExistence type="predicted"/>
<dbReference type="RefSeq" id="XP_065643672.1">
    <property type="nucleotide sequence ID" value="XM_065787600.1"/>
</dbReference>
<dbReference type="Pfam" id="PF12796">
    <property type="entry name" value="Ank_2"/>
    <property type="match status" value="1"/>
</dbReference>
<dbReference type="GeneID" id="105848409"/>
<dbReference type="InterPro" id="IPR002110">
    <property type="entry name" value="Ankyrin_rpt"/>
</dbReference>
<dbReference type="InterPro" id="IPR036770">
    <property type="entry name" value="Ankyrin_rpt-contain_sf"/>
</dbReference>
<keyword evidence="4" id="KW-1185">Reference proteome</keyword>
<organism evidence="4 5">
    <name type="scientific">Hydra vulgaris</name>
    <name type="common">Hydra</name>
    <name type="synonym">Hydra attenuata</name>
    <dbReference type="NCBI Taxonomy" id="6087"/>
    <lineage>
        <taxon>Eukaryota</taxon>
        <taxon>Metazoa</taxon>
        <taxon>Cnidaria</taxon>
        <taxon>Hydrozoa</taxon>
        <taxon>Hydroidolina</taxon>
        <taxon>Anthoathecata</taxon>
        <taxon>Aplanulata</taxon>
        <taxon>Hydridae</taxon>
        <taxon>Hydra</taxon>
    </lineage>
</organism>
<protein>
    <submittedName>
        <fullName evidence="5">Ankyrin repeat domain-containing protein 42 isoform X3</fullName>
    </submittedName>
</protein>
<dbReference type="InterPro" id="IPR050776">
    <property type="entry name" value="Ank_Repeat/CDKN_Inhibitor"/>
</dbReference>
<keyword evidence="1" id="KW-0677">Repeat</keyword>